<sequence>MEMRSDFNLGLSEVGERETQAIGGCFFVGKEGKEERESSRERKWMERSLLRRCAIGNGESRIRDRIWIL</sequence>
<dbReference type="Proteomes" id="UP000030645">
    <property type="component" value="Unassembled WGS sequence"/>
</dbReference>
<gene>
    <name evidence="1" type="ORF">L484_012719</name>
</gene>
<name>W9SHY6_9ROSA</name>
<dbReference type="AlphaFoldDB" id="W9SHY6"/>
<accession>W9SHY6</accession>
<evidence type="ECO:0000313" key="1">
    <source>
        <dbReference type="EMBL" id="EXC08262.1"/>
    </source>
</evidence>
<dbReference type="EMBL" id="KE345595">
    <property type="protein sequence ID" value="EXC08262.1"/>
    <property type="molecule type" value="Genomic_DNA"/>
</dbReference>
<organism evidence="1 2">
    <name type="scientific">Morus notabilis</name>
    <dbReference type="NCBI Taxonomy" id="981085"/>
    <lineage>
        <taxon>Eukaryota</taxon>
        <taxon>Viridiplantae</taxon>
        <taxon>Streptophyta</taxon>
        <taxon>Embryophyta</taxon>
        <taxon>Tracheophyta</taxon>
        <taxon>Spermatophyta</taxon>
        <taxon>Magnoliopsida</taxon>
        <taxon>eudicotyledons</taxon>
        <taxon>Gunneridae</taxon>
        <taxon>Pentapetalae</taxon>
        <taxon>rosids</taxon>
        <taxon>fabids</taxon>
        <taxon>Rosales</taxon>
        <taxon>Moraceae</taxon>
        <taxon>Moreae</taxon>
        <taxon>Morus</taxon>
    </lineage>
</organism>
<evidence type="ECO:0000313" key="2">
    <source>
        <dbReference type="Proteomes" id="UP000030645"/>
    </source>
</evidence>
<proteinExistence type="predicted"/>
<keyword evidence="2" id="KW-1185">Reference proteome</keyword>
<reference evidence="2" key="1">
    <citation type="submission" date="2013-01" db="EMBL/GenBank/DDBJ databases">
        <title>Draft Genome Sequence of a Mulberry Tree, Morus notabilis C.K. Schneid.</title>
        <authorList>
            <person name="He N."/>
            <person name="Zhao S."/>
        </authorList>
    </citation>
    <scope>NUCLEOTIDE SEQUENCE</scope>
</reference>
<protein>
    <submittedName>
        <fullName evidence="1">Uncharacterized protein</fullName>
    </submittedName>
</protein>